<dbReference type="SUPFAM" id="SSF48695">
    <property type="entry name" value="Multiheme cytochromes"/>
    <property type="match status" value="1"/>
</dbReference>
<dbReference type="NCBIfam" id="TIGR03508">
    <property type="entry name" value="decahem_SO"/>
    <property type="match status" value="1"/>
</dbReference>
<feature type="region of interest" description="Disordered" evidence="2">
    <location>
        <begin position="122"/>
        <end position="141"/>
    </location>
</feature>
<dbReference type="PANTHER" id="PTHR35038">
    <property type="entry name" value="DISSIMILATORY SULFITE REDUCTASE SIRA"/>
    <property type="match status" value="1"/>
</dbReference>
<comment type="caution">
    <text evidence="5">The sequence shown here is derived from an EMBL/GenBank/DDBJ whole genome shotgun (WGS) entry which is preliminary data.</text>
</comment>
<evidence type="ECO:0000313" key="5">
    <source>
        <dbReference type="EMBL" id="PLW66961.1"/>
    </source>
</evidence>
<accession>A0A2N5WXJ0</accession>
<dbReference type="InterPro" id="IPR051829">
    <property type="entry name" value="Multiheme_Cytochr_ET"/>
</dbReference>
<name>A0A2N5WXJ0_9GAMM</name>
<dbReference type="PANTHER" id="PTHR35038:SF6">
    <property type="entry name" value="SURFACE LOCALIZED DECAHEME CYTOCHROME C LIPOPROTEIN"/>
    <property type="match status" value="1"/>
</dbReference>
<keyword evidence="6" id="KW-1185">Reference proteome</keyword>
<evidence type="ECO:0000259" key="4">
    <source>
        <dbReference type="Pfam" id="PF22678"/>
    </source>
</evidence>
<evidence type="ECO:0000259" key="3">
    <source>
        <dbReference type="Pfam" id="PF09699"/>
    </source>
</evidence>
<reference evidence="5 6" key="1">
    <citation type="submission" date="2018-01" db="EMBL/GenBank/DDBJ databases">
        <title>The draft genome sequence of Halioglobus lutimaris HF004.</title>
        <authorList>
            <person name="Du Z.-J."/>
            <person name="Shi M.-J."/>
        </authorList>
    </citation>
    <scope>NUCLEOTIDE SEQUENCE [LARGE SCALE GENOMIC DNA]</scope>
    <source>
        <strain evidence="5 6">HF004</strain>
    </source>
</reference>
<sequence length="348" mass="37099">MALTRNLDNTGRGSFPDIGVFLCGDQAQKRPLSNTDLPHCGRSSETILVTEPGKQKMIRRLARILLCAGCCLAAPLLVAEEPGCLDCHEADDGSSVHTVFNTAHGNLAGGGAAACTSCHGPSEAHDRRGRRNQPDVSFGPKWVSPLEQRNGACQSCHENGAQMLWAGSEHEQENLACADCHQSHQLRDPALDQSTAQAQCTDCHAQVKAQLHLPSRHPIAEGKTACTDCHNPHGSASDASLHQVTLNENCYSCHQEKRGPLLWEHEPVTEDCALCHKPHGSVHGGLLTARGPALCQQCHSAAFHPSVPYGAEGLPSAGGNQNLLGKNCLNCHSQVHGSNHPSGARLTR</sequence>
<evidence type="ECO:0000313" key="6">
    <source>
        <dbReference type="Proteomes" id="UP000235005"/>
    </source>
</evidence>
<evidence type="ECO:0000256" key="2">
    <source>
        <dbReference type="SAM" id="MobiDB-lite"/>
    </source>
</evidence>
<dbReference type="Gene3D" id="3.90.10.10">
    <property type="entry name" value="Cytochrome C3"/>
    <property type="match status" value="2"/>
</dbReference>
<dbReference type="InterPro" id="IPR010177">
    <property type="entry name" value="Paired_CXXCH_1"/>
</dbReference>
<dbReference type="GO" id="GO:0016491">
    <property type="term" value="F:oxidoreductase activity"/>
    <property type="evidence" value="ECO:0007669"/>
    <property type="project" value="TreeGrafter"/>
</dbReference>
<organism evidence="5 6">
    <name type="scientific">Pseudohalioglobus lutimaris</name>
    <dbReference type="NCBI Taxonomy" id="1737061"/>
    <lineage>
        <taxon>Bacteria</taxon>
        <taxon>Pseudomonadati</taxon>
        <taxon>Pseudomonadota</taxon>
        <taxon>Gammaproteobacteria</taxon>
        <taxon>Cellvibrionales</taxon>
        <taxon>Halieaceae</taxon>
        <taxon>Pseudohalioglobus</taxon>
    </lineage>
</organism>
<dbReference type="InterPro" id="IPR036280">
    <property type="entry name" value="Multihaem_cyt_sf"/>
</dbReference>
<gene>
    <name evidence="5" type="ORF">C0039_19335</name>
</gene>
<keyword evidence="1" id="KW-0732">Signal</keyword>
<dbReference type="EMBL" id="PKUS01000041">
    <property type="protein sequence ID" value="PLW66961.1"/>
    <property type="molecule type" value="Genomic_DNA"/>
</dbReference>
<feature type="domain" description="Doubled CXXCH motif" evidence="3">
    <location>
        <begin position="217"/>
        <end position="258"/>
    </location>
</feature>
<dbReference type="Pfam" id="PF09699">
    <property type="entry name" value="Paired_CXXCH_1"/>
    <property type="match status" value="2"/>
</dbReference>
<protein>
    <submittedName>
        <fullName evidence="5">Cystathionine beta-synthase</fullName>
    </submittedName>
</protein>
<feature type="domain" description="Cytochrome c-type protein NrfB-like" evidence="4">
    <location>
        <begin position="115"/>
        <end position="190"/>
    </location>
</feature>
<dbReference type="InterPro" id="IPR053875">
    <property type="entry name" value="Cytochrom_c_NrfB-like_dom"/>
</dbReference>
<dbReference type="AlphaFoldDB" id="A0A2N5WXJ0"/>
<dbReference type="Pfam" id="PF22678">
    <property type="entry name" value="Cytochrom_c_NrfB-like"/>
    <property type="match status" value="1"/>
</dbReference>
<feature type="domain" description="Doubled CXXCH motif" evidence="3">
    <location>
        <begin position="265"/>
        <end position="301"/>
    </location>
</feature>
<evidence type="ECO:0000256" key="1">
    <source>
        <dbReference type="ARBA" id="ARBA00022729"/>
    </source>
</evidence>
<proteinExistence type="predicted"/>
<dbReference type="NCBIfam" id="TIGR01905">
    <property type="entry name" value="paired_CXXCH_1"/>
    <property type="match status" value="2"/>
</dbReference>
<dbReference type="InterPro" id="IPR020015">
    <property type="entry name" value="Decahaem_cyt-c_DmsE"/>
</dbReference>
<dbReference type="Proteomes" id="UP000235005">
    <property type="component" value="Unassembled WGS sequence"/>
</dbReference>